<dbReference type="GO" id="GO:0000175">
    <property type="term" value="F:3'-5'-RNA exonuclease activity"/>
    <property type="evidence" value="ECO:0007669"/>
    <property type="project" value="InterPro"/>
</dbReference>
<dbReference type="InterPro" id="IPR036397">
    <property type="entry name" value="RNaseH_sf"/>
</dbReference>
<keyword evidence="5" id="KW-0540">Nuclease</keyword>
<evidence type="ECO:0000256" key="4">
    <source>
        <dbReference type="ARBA" id="ARBA00019900"/>
    </source>
</evidence>
<dbReference type="Gene3D" id="3.30.1520.20">
    <property type="entry name" value="Exonuclease ExoI, domain 2"/>
    <property type="match status" value="1"/>
</dbReference>
<dbReference type="InterPro" id="IPR038649">
    <property type="entry name" value="EXOI_SH3_sf"/>
</dbReference>
<dbReference type="InterPro" id="IPR034747">
    <property type="entry name" value="EXOI_SH3"/>
</dbReference>
<evidence type="ECO:0000256" key="8">
    <source>
        <dbReference type="ARBA" id="ARBA00022801"/>
    </source>
</evidence>
<protein>
    <recommendedName>
        <fullName evidence="4">Exodeoxyribonuclease I</fullName>
        <ecNumber evidence="3">3.1.11.1</ecNumber>
    </recommendedName>
    <alternativeName>
        <fullName evidence="13">DNA deoxyribophosphodiesterase</fullName>
    </alternativeName>
</protein>
<comment type="subunit">
    <text evidence="14">Monomer. Interacts with ssb (via C-terminus); this interaction stimulates the exonuclease activity by recruiting the enzyme to its substrate.</text>
</comment>
<comment type="caution">
    <text evidence="16">The sequence shown here is derived from an EMBL/GenBank/DDBJ whole genome shotgun (WGS) entry which is preliminary data.</text>
</comment>
<evidence type="ECO:0000313" key="16">
    <source>
        <dbReference type="EMBL" id="NQV65350.1"/>
    </source>
</evidence>
<dbReference type="FunFam" id="3.30.420.10:FF:000033">
    <property type="entry name" value="Exodeoxyribonuclease I"/>
    <property type="match status" value="1"/>
</dbReference>
<dbReference type="AlphaFoldDB" id="A0A972VZS7"/>
<dbReference type="Pfam" id="PF08411">
    <property type="entry name" value="ExoI_SH3"/>
    <property type="match status" value="1"/>
</dbReference>
<keyword evidence="7" id="KW-0227">DNA damage</keyword>
<dbReference type="Proteomes" id="UP000754644">
    <property type="component" value="Unassembled WGS sequence"/>
</dbReference>
<evidence type="ECO:0000313" key="17">
    <source>
        <dbReference type="Proteomes" id="UP000754644"/>
    </source>
</evidence>
<keyword evidence="9" id="KW-0269">Exonuclease</keyword>
<evidence type="ECO:0000256" key="2">
    <source>
        <dbReference type="ARBA" id="ARBA00001946"/>
    </source>
</evidence>
<feature type="domain" description="ExoI SH3-like" evidence="15">
    <location>
        <begin position="196"/>
        <end position="275"/>
    </location>
</feature>
<dbReference type="Gene3D" id="3.30.420.10">
    <property type="entry name" value="Ribonuclease H-like superfamily/Ribonuclease H"/>
    <property type="match status" value="1"/>
</dbReference>
<keyword evidence="6" id="KW-0479">Metal-binding</keyword>
<evidence type="ECO:0000256" key="11">
    <source>
        <dbReference type="ARBA" id="ARBA00023125"/>
    </source>
</evidence>
<dbReference type="SMART" id="SM00479">
    <property type="entry name" value="EXOIII"/>
    <property type="match status" value="1"/>
</dbReference>
<evidence type="ECO:0000256" key="5">
    <source>
        <dbReference type="ARBA" id="ARBA00022722"/>
    </source>
</evidence>
<dbReference type="GO" id="GO:0008310">
    <property type="term" value="F:single-stranded DNA 3'-5' DNA exonuclease activity"/>
    <property type="evidence" value="ECO:0007669"/>
    <property type="project" value="UniProtKB-EC"/>
</dbReference>
<keyword evidence="8 16" id="KW-0378">Hydrolase</keyword>
<dbReference type="GO" id="GO:0003677">
    <property type="term" value="F:DNA binding"/>
    <property type="evidence" value="ECO:0007669"/>
    <property type="project" value="UniProtKB-KW"/>
</dbReference>
<dbReference type="GO" id="GO:0046872">
    <property type="term" value="F:metal ion binding"/>
    <property type="evidence" value="ECO:0007669"/>
    <property type="project" value="UniProtKB-KW"/>
</dbReference>
<comment type="cofactor">
    <cofactor evidence="2">
        <name>Mg(2+)</name>
        <dbReference type="ChEBI" id="CHEBI:18420"/>
    </cofactor>
</comment>
<dbReference type="InterPro" id="IPR013520">
    <property type="entry name" value="Ribonucl_H"/>
</dbReference>
<evidence type="ECO:0000256" key="9">
    <source>
        <dbReference type="ARBA" id="ARBA00022839"/>
    </source>
</evidence>
<evidence type="ECO:0000256" key="1">
    <source>
        <dbReference type="ARBA" id="ARBA00000563"/>
    </source>
</evidence>
<gene>
    <name evidence="16" type="primary">sbcB</name>
    <name evidence="16" type="ORF">HQ497_08290</name>
</gene>
<evidence type="ECO:0000256" key="14">
    <source>
        <dbReference type="ARBA" id="ARBA00046792"/>
    </source>
</evidence>
<dbReference type="InterPro" id="IPR012337">
    <property type="entry name" value="RNaseH-like_sf"/>
</dbReference>
<dbReference type="InterPro" id="IPR022894">
    <property type="entry name" value="Oligoribonuclease"/>
</dbReference>
<dbReference type="InterPro" id="IPR013620">
    <property type="entry name" value="Exonuc_1_SH3"/>
</dbReference>
<dbReference type="EC" id="3.1.11.1" evidence="3"/>
<reference evidence="16" key="1">
    <citation type="submission" date="2020-05" db="EMBL/GenBank/DDBJ databases">
        <title>Sulfur intermediates as new biogeochemical hubs in an aquatic model microbial ecosystem.</title>
        <authorList>
            <person name="Vigneron A."/>
        </authorList>
    </citation>
    <scope>NUCLEOTIDE SEQUENCE</scope>
    <source>
        <strain evidence="16">Bin.250</strain>
    </source>
</reference>
<name>A0A972VZS7_9GAMM</name>
<evidence type="ECO:0000256" key="12">
    <source>
        <dbReference type="ARBA" id="ARBA00023204"/>
    </source>
</evidence>
<dbReference type="PANTHER" id="PTHR11046">
    <property type="entry name" value="OLIGORIBONUCLEASE, MITOCHONDRIAL"/>
    <property type="match status" value="1"/>
</dbReference>
<evidence type="ECO:0000259" key="15">
    <source>
        <dbReference type="PROSITE" id="PS51784"/>
    </source>
</evidence>
<dbReference type="Pfam" id="PF00929">
    <property type="entry name" value="RNase_T"/>
    <property type="match status" value="1"/>
</dbReference>
<feature type="non-terminal residue" evidence="16">
    <location>
        <position position="275"/>
    </location>
</feature>
<accession>A0A972VZS7</accession>
<dbReference type="SUPFAM" id="SSF53098">
    <property type="entry name" value="Ribonuclease H-like"/>
    <property type="match status" value="1"/>
</dbReference>
<comment type="catalytic activity">
    <reaction evidence="1">
        <text>Exonucleolytic cleavage in the 3'- to 5'-direction to yield nucleoside 5'-phosphates.</text>
        <dbReference type="EC" id="3.1.11.1"/>
    </reaction>
</comment>
<evidence type="ECO:0000256" key="3">
    <source>
        <dbReference type="ARBA" id="ARBA00012108"/>
    </source>
</evidence>
<dbReference type="CDD" id="cd06138">
    <property type="entry name" value="ExoI_N"/>
    <property type="match status" value="1"/>
</dbReference>
<organism evidence="16 17">
    <name type="scientific">SAR86 cluster bacterium</name>
    <dbReference type="NCBI Taxonomy" id="2030880"/>
    <lineage>
        <taxon>Bacteria</taxon>
        <taxon>Pseudomonadati</taxon>
        <taxon>Pseudomonadota</taxon>
        <taxon>Gammaproteobacteria</taxon>
        <taxon>SAR86 cluster</taxon>
    </lineage>
</organism>
<proteinExistence type="predicted"/>
<evidence type="ECO:0000256" key="6">
    <source>
        <dbReference type="ARBA" id="ARBA00022723"/>
    </source>
</evidence>
<sequence length="275" mass="30970">MAETIYWYDLETTGIDPAKDRAIQFAGIRTDLDLNVLGEPVNLFCYPGDDVVPSPDAIAVTGINMSDLQRQGLRETDFIAAILAEFSQPGTCVAGFNSIRFDDEFTRNTLYRNFLDPYAREWQGGNSRWDVIDLFRMAQALRPEGFHWPERAPGIPSFRLEQLTQANQVGHANAHDAVADVMATIDVTRKLRQAQGKLYDYLFNLRRKGPVRDQLYPLGKSAIVHVSSMYPAHRGCLAVVLPLCVHPTNPNGIICFDLTEDPEELIRLGPDELYR</sequence>
<evidence type="ECO:0000256" key="13">
    <source>
        <dbReference type="ARBA" id="ARBA00031220"/>
    </source>
</evidence>
<keyword evidence="12" id="KW-0234">DNA repair</keyword>
<dbReference type="PANTHER" id="PTHR11046:SF11">
    <property type="entry name" value="EXODEOXYRIBONUCLEASE I"/>
    <property type="match status" value="1"/>
</dbReference>
<keyword evidence="11" id="KW-0238">DNA-binding</keyword>
<dbReference type="PROSITE" id="PS51784">
    <property type="entry name" value="EXOI_SH3"/>
    <property type="match status" value="1"/>
</dbReference>
<evidence type="ECO:0000256" key="10">
    <source>
        <dbReference type="ARBA" id="ARBA00022842"/>
    </source>
</evidence>
<evidence type="ECO:0000256" key="7">
    <source>
        <dbReference type="ARBA" id="ARBA00022763"/>
    </source>
</evidence>
<keyword evidence="10" id="KW-0460">Magnesium</keyword>
<dbReference type="NCBIfam" id="NF008746">
    <property type="entry name" value="PRK11779.1"/>
    <property type="match status" value="1"/>
</dbReference>
<dbReference type="GO" id="GO:0006281">
    <property type="term" value="P:DNA repair"/>
    <property type="evidence" value="ECO:0007669"/>
    <property type="project" value="UniProtKB-KW"/>
</dbReference>
<dbReference type="EMBL" id="JABMOJ010000307">
    <property type="protein sequence ID" value="NQV65350.1"/>
    <property type="molecule type" value="Genomic_DNA"/>
</dbReference>